<name>A0ABY9R9M6_9BACT</name>
<dbReference type="Proteomes" id="UP001180616">
    <property type="component" value="Chromosome"/>
</dbReference>
<dbReference type="InterPro" id="IPR045324">
    <property type="entry name" value="Small_multidrug_res"/>
</dbReference>
<dbReference type="NCBIfam" id="NF008512">
    <property type="entry name" value="PRK11431.1"/>
    <property type="match status" value="1"/>
</dbReference>
<evidence type="ECO:0000256" key="1">
    <source>
        <dbReference type="ARBA" id="ARBA00004651"/>
    </source>
</evidence>
<gene>
    <name evidence="11" type="primary">sugE</name>
    <name evidence="11" type="ORF">KPS_003651</name>
</gene>
<sequence>MFTTFTSFVASLAGASGAPGSWAALFGAGLFEVGWAVGLKYTRGFTRPIPSALTVAAMAVSLYLLAVALRHLPLGTAYAVWTGVGTVGTALLGIVLFGEPATAARLGCILCIVAGIAGLKLLANS</sequence>
<feature type="transmembrane region" description="Helical" evidence="10">
    <location>
        <begin position="78"/>
        <end position="97"/>
    </location>
</feature>
<evidence type="ECO:0000256" key="5">
    <source>
        <dbReference type="ARBA" id="ARBA00022989"/>
    </source>
</evidence>
<evidence type="ECO:0000256" key="9">
    <source>
        <dbReference type="RuleBase" id="RU003942"/>
    </source>
</evidence>
<keyword evidence="3" id="KW-1003">Cell membrane</keyword>
<organism evidence="11 12">
    <name type="scientific">Nitratidesulfovibrio liaohensis</name>
    <dbReference type="NCBI Taxonomy" id="2604158"/>
    <lineage>
        <taxon>Bacteria</taxon>
        <taxon>Pseudomonadati</taxon>
        <taxon>Thermodesulfobacteriota</taxon>
        <taxon>Desulfovibrionia</taxon>
        <taxon>Desulfovibrionales</taxon>
        <taxon>Desulfovibrionaceae</taxon>
        <taxon>Nitratidesulfovibrio</taxon>
    </lineage>
</organism>
<evidence type="ECO:0000256" key="7">
    <source>
        <dbReference type="ARBA" id="ARBA00038151"/>
    </source>
</evidence>
<dbReference type="InterPro" id="IPR037185">
    <property type="entry name" value="EmrE-like"/>
</dbReference>
<proteinExistence type="inferred from homology"/>
<evidence type="ECO:0000256" key="8">
    <source>
        <dbReference type="ARBA" id="ARBA00039168"/>
    </source>
</evidence>
<evidence type="ECO:0000256" key="2">
    <source>
        <dbReference type="ARBA" id="ARBA00022448"/>
    </source>
</evidence>
<feature type="transmembrane region" description="Helical" evidence="10">
    <location>
        <begin position="103"/>
        <end position="123"/>
    </location>
</feature>
<keyword evidence="4 9" id="KW-0812">Transmembrane</keyword>
<keyword evidence="2" id="KW-0813">Transport</keyword>
<keyword evidence="5 10" id="KW-1133">Transmembrane helix</keyword>
<comment type="similarity">
    <text evidence="7">Belongs to the drug/metabolite transporter (DMT) superfamily. Small multidrug resistance (SMR) (TC 2.A.7.1) family. Gdx/SugE subfamily.</text>
</comment>
<reference evidence="11" key="1">
    <citation type="submission" date="2023-09" db="EMBL/GenBank/DDBJ databases">
        <authorList>
            <consortium name="CW5 consortium"/>
            <person name="Lu C.-W."/>
        </authorList>
    </citation>
    <scope>NUCLEOTIDE SEQUENCE</scope>
    <source>
        <strain evidence="11">KPS</strain>
    </source>
</reference>
<dbReference type="EMBL" id="CP133659">
    <property type="protein sequence ID" value="WMW67365.1"/>
    <property type="molecule type" value="Genomic_DNA"/>
</dbReference>
<dbReference type="PANTHER" id="PTHR30561">
    <property type="entry name" value="SMR FAMILY PROTON-DEPENDENT DRUG EFFLUX TRANSPORTER SUGE"/>
    <property type="match status" value="1"/>
</dbReference>
<dbReference type="PANTHER" id="PTHR30561:SF0">
    <property type="entry name" value="GUANIDINIUM EXPORTER"/>
    <property type="match status" value="1"/>
</dbReference>
<dbReference type="Pfam" id="PF00893">
    <property type="entry name" value="Multi_Drug_Res"/>
    <property type="match status" value="1"/>
</dbReference>
<accession>A0ABY9R9M6</accession>
<evidence type="ECO:0000256" key="4">
    <source>
        <dbReference type="ARBA" id="ARBA00022692"/>
    </source>
</evidence>
<evidence type="ECO:0000313" key="12">
    <source>
        <dbReference type="Proteomes" id="UP001180616"/>
    </source>
</evidence>
<dbReference type="SUPFAM" id="SSF103481">
    <property type="entry name" value="Multidrug resistance efflux transporter EmrE"/>
    <property type="match status" value="1"/>
</dbReference>
<evidence type="ECO:0000256" key="6">
    <source>
        <dbReference type="ARBA" id="ARBA00023136"/>
    </source>
</evidence>
<keyword evidence="6 10" id="KW-0472">Membrane</keyword>
<evidence type="ECO:0000256" key="3">
    <source>
        <dbReference type="ARBA" id="ARBA00022475"/>
    </source>
</evidence>
<protein>
    <recommendedName>
        <fullName evidence="8">Guanidinium exporter</fullName>
    </recommendedName>
</protein>
<comment type="subcellular location">
    <subcellularLocation>
        <location evidence="1 9">Cell membrane</location>
        <topology evidence="1 9">Multi-pass membrane protein</topology>
    </subcellularLocation>
</comment>
<dbReference type="InterPro" id="IPR000390">
    <property type="entry name" value="Small_drug/metabolite_transptr"/>
</dbReference>
<feature type="transmembrane region" description="Helical" evidence="10">
    <location>
        <begin position="47"/>
        <end position="66"/>
    </location>
</feature>
<evidence type="ECO:0000313" key="11">
    <source>
        <dbReference type="EMBL" id="WMW67365.1"/>
    </source>
</evidence>
<evidence type="ECO:0000256" key="10">
    <source>
        <dbReference type="SAM" id="Phobius"/>
    </source>
</evidence>
<keyword evidence="12" id="KW-1185">Reference proteome</keyword>
<dbReference type="Gene3D" id="1.10.3730.20">
    <property type="match status" value="1"/>
</dbReference>